<dbReference type="EMBL" id="KQ087182">
    <property type="protein sequence ID" value="KLT45296.1"/>
    <property type="molecule type" value="Genomic_DNA"/>
</dbReference>
<dbReference type="AlphaFoldDB" id="A0A0J0XW46"/>
<feature type="compositionally biased region" description="Pro residues" evidence="1">
    <location>
        <begin position="44"/>
        <end position="53"/>
    </location>
</feature>
<proteinExistence type="predicted"/>
<name>A0A0J0XW46_9TREE</name>
<reference evidence="2 3" key="1">
    <citation type="submission" date="2015-03" db="EMBL/GenBank/DDBJ databases">
        <title>Genomics and transcriptomics of the oil-accumulating basidiomycete yeast T. oleaginosus allow insights into substrate utilization and the diverse evolutionary trajectories of mating systems in fungi.</title>
        <authorList>
            <consortium name="DOE Joint Genome Institute"/>
            <person name="Kourist R."/>
            <person name="Kracht O."/>
            <person name="Bracharz F."/>
            <person name="Lipzen A."/>
            <person name="Nolan M."/>
            <person name="Ohm R."/>
            <person name="Grigoriev I."/>
            <person name="Sun S."/>
            <person name="Heitman J."/>
            <person name="Bruck T."/>
            <person name="Nowrousian M."/>
        </authorList>
    </citation>
    <scope>NUCLEOTIDE SEQUENCE [LARGE SCALE GENOMIC DNA]</scope>
    <source>
        <strain evidence="2 3">IBC0246</strain>
    </source>
</reference>
<dbReference type="Proteomes" id="UP000053611">
    <property type="component" value="Unassembled WGS sequence"/>
</dbReference>
<dbReference type="RefSeq" id="XP_018281787.1">
    <property type="nucleotide sequence ID" value="XM_018419610.1"/>
</dbReference>
<evidence type="ECO:0000313" key="2">
    <source>
        <dbReference type="EMBL" id="KLT45296.1"/>
    </source>
</evidence>
<evidence type="ECO:0000256" key="1">
    <source>
        <dbReference type="SAM" id="MobiDB-lite"/>
    </source>
</evidence>
<evidence type="ECO:0000313" key="3">
    <source>
        <dbReference type="Proteomes" id="UP000053611"/>
    </source>
</evidence>
<feature type="compositionally biased region" description="Basic residues" evidence="1">
    <location>
        <begin position="1"/>
        <end position="14"/>
    </location>
</feature>
<feature type="region of interest" description="Disordered" evidence="1">
    <location>
        <begin position="1"/>
        <end position="69"/>
    </location>
</feature>
<keyword evidence="3" id="KW-1185">Reference proteome</keyword>
<dbReference type="GeneID" id="28980213"/>
<gene>
    <name evidence="2" type="ORF">CC85DRAFT_154636</name>
</gene>
<accession>A0A0J0XW46</accession>
<organism evidence="2 3">
    <name type="scientific">Cutaneotrichosporon oleaginosum</name>
    <dbReference type="NCBI Taxonomy" id="879819"/>
    <lineage>
        <taxon>Eukaryota</taxon>
        <taxon>Fungi</taxon>
        <taxon>Dikarya</taxon>
        <taxon>Basidiomycota</taxon>
        <taxon>Agaricomycotina</taxon>
        <taxon>Tremellomycetes</taxon>
        <taxon>Trichosporonales</taxon>
        <taxon>Trichosporonaceae</taxon>
        <taxon>Cutaneotrichosporon</taxon>
    </lineage>
</organism>
<sequence length="129" mass="14129">MRSHVRVRGHHRQSSRLIPPVSCRMSQSSCRASSARLSQVTRPLPAPNQPTPHPSQCALPSDKGRRASTVDRGVCVTVTVTVTWTAISSVASHLQYSPVRGAELPHPPQIQDPRPQVCVQIGGPGRFWR</sequence>
<feature type="compositionally biased region" description="Polar residues" evidence="1">
    <location>
        <begin position="24"/>
        <end position="41"/>
    </location>
</feature>
<protein>
    <submittedName>
        <fullName evidence="2">Uncharacterized protein</fullName>
    </submittedName>
</protein>